<evidence type="ECO:0000313" key="1">
    <source>
        <dbReference type="EMBL" id="KAK2645990.1"/>
    </source>
</evidence>
<name>A0AAD9WXR3_9ROSI</name>
<keyword evidence="2" id="KW-1185">Reference proteome</keyword>
<sequence>MGMEPGMLVIWKVVQWSFQSTVNFLYQLYIKACAKLFLNFLHQVQGMQKGMLLDCSAAIHIDKIGSQTSTCVDTSLLQTKLSLNIIVGLFSMLKLWSVGSLTE</sequence>
<dbReference type="EMBL" id="JANJYI010000006">
    <property type="protein sequence ID" value="KAK2645990.1"/>
    <property type="molecule type" value="Genomic_DNA"/>
</dbReference>
<evidence type="ECO:0000313" key="2">
    <source>
        <dbReference type="Proteomes" id="UP001280121"/>
    </source>
</evidence>
<dbReference type="AlphaFoldDB" id="A0AAD9WXR3"/>
<comment type="caution">
    <text evidence="1">The sequence shown here is derived from an EMBL/GenBank/DDBJ whole genome shotgun (WGS) entry which is preliminary data.</text>
</comment>
<protein>
    <submittedName>
        <fullName evidence="1">Uncharacterized protein</fullName>
    </submittedName>
</protein>
<gene>
    <name evidence="1" type="ORF">Ddye_021185</name>
</gene>
<dbReference type="Proteomes" id="UP001280121">
    <property type="component" value="Unassembled WGS sequence"/>
</dbReference>
<proteinExistence type="predicted"/>
<organism evidence="1 2">
    <name type="scientific">Dipteronia dyeriana</name>
    <dbReference type="NCBI Taxonomy" id="168575"/>
    <lineage>
        <taxon>Eukaryota</taxon>
        <taxon>Viridiplantae</taxon>
        <taxon>Streptophyta</taxon>
        <taxon>Embryophyta</taxon>
        <taxon>Tracheophyta</taxon>
        <taxon>Spermatophyta</taxon>
        <taxon>Magnoliopsida</taxon>
        <taxon>eudicotyledons</taxon>
        <taxon>Gunneridae</taxon>
        <taxon>Pentapetalae</taxon>
        <taxon>rosids</taxon>
        <taxon>malvids</taxon>
        <taxon>Sapindales</taxon>
        <taxon>Sapindaceae</taxon>
        <taxon>Hippocastanoideae</taxon>
        <taxon>Acereae</taxon>
        <taxon>Dipteronia</taxon>
    </lineage>
</organism>
<accession>A0AAD9WXR3</accession>
<reference evidence="1" key="1">
    <citation type="journal article" date="2023" name="Plant J.">
        <title>Genome sequences and population genomics provide insights into the demographic history, inbreeding, and mutation load of two 'living fossil' tree species of Dipteronia.</title>
        <authorList>
            <person name="Feng Y."/>
            <person name="Comes H.P."/>
            <person name="Chen J."/>
            <person name="Zhu S."/>
            <person name="Lu R."/>
            <person name="Zhang X."/>
            <person name="Li P."/>
            <person name="Qiu J."/>
            <person name="Olsen K.M."/>
            <person name="Qiu Y."/>
        </authorList>
    </citation>
    <scope>NUCLEOTIDE SEQUENCE</scope>
    <source>
        <strain evidence="1">KIB01</strain>
    </source>
</reference>